<protein>
    <submittedName>
        <fullName evidence="1">UV-B-induced protein, chloroplastic isoform B</fullName>
    </submittedName>
</protein>
<gene>
    <name evidence="1" type="ORF">D0Y65_006551</name>
</gene>
<sequence>MENCIFHYHHHTLLTLPSISHKPHFRFFTRPDLGGGGGGVRVASSSSCLLFHRRRPFIRASAGASPCEFSSLNSPLEPRSMVGKFLIGVLQNHPQMFHLAVGEELKLLAEDRDAAHARMVLGSASDEALLHRDPKNPDDAAKIAVVVSSRSLILRIALVKENQCQIAVEDVIYLLIFYKFSEIRVPMVPKLSSCLYNGRLEILPSKDWELESIHSLEVLDMIREHITTVTGLRAKSSVTECWATTHVRQFLLARVYVASILYGYFLKSVSLRYHLERNLSLANHDLHLGHKTSLMCSYGFKDAIFGHLSNMSSLGQGLIRPEEELEDLKCYVMSFHPGSLQRCARLRSKEAVNLVGSYSCALFNNEESGSVENDDVILTSFSSLKRLVLEAVAFGSFLWEIEDYIDNVFTLSPKNFVIPHLHRIRTCLKTNMGQGSIVVTVYVFAVLTEKLKTSFEEGLKDLPPLLEELSVSDIRYFSFTIGGVVYAIVCAEANHQEAMLDSESTMGTSFTIKKYSKKGIRKCTHYNGDNHVVETCFKLQAIRIGIQKAKLLQIPSSSGGYIYLVVQREQGRVYPLWIFACKGSEPIPKMDNSFLDNAVSSDHNQLAQSSSQVRLDSLEVPSNPISDNTNVDEIDHEIVSLDPTLDDTNLDETNHPQFNDIFYPSSHMVANSKLLAQYPIPWTYRHKQSTLMVENQ</sequence>
<dbReference type="InterPro" id="IPR038925">
    <property type="entry name" value="At3g17800-like"/>
</dbReference>
<accession>A0A445L9D8</accession>
<dbReference type="PANTHER" id="PTHR31808">
    <property type="entry name" value="EXPRESSED PROTEIN"/>
    <property type="match status" value="1"/>
</dbReference>
<dbReference type="Proteomes" id="UP000289340">
    <property type="component" value="Chromosome 3"/>
</dbReference>
<dbReference type="PANTHER" id="PTHR31808:SF9">
    <property type="entry name" value="F21O3.2 PROTEIN"/>
    <property type="match status" value="1"/>
</dbReference>
<evidence type="ECO:0000313" key="2">
    <source>
        <dbReference type="Proteomes" id="UP000289340"/>
    </source>
</evidence>
<evidence type="ECO:0000313" key="1">
    <source>
        <dbReference type="EMBL" id="RZC19757.1"/>
    </source>
</evidence>
<keyword evidence="2" id="KW-1185">Reference proteome</keyword>
<reference evidence="1 2" key="1">
    <citation type="submission" date="2018-09" db="EMBL/GenBank/DDBJ databases">
        <title>A high-quality reference genome of wild soybean provides a powerful tool to mine soybean genomes.</title>
        <authorList>
            <person name="Xie M."/>
            <person name="Chung C.Y.L."/>
            <person name="Li M.-W."/>
            <person name="Wong F.-L."/>
            <person name="Chan T.-F."/>
            <person name="Lam H.-M."/>
        </authorList>
    </citation>
    <scope>NUCLEOTIDE SEQUENCE [LARGE SCALE GENOMIC DNA]</scope>
    <source>
        <strain evidence="2">cv. W05</strain>
        <tissue evidence="1">Hypocotyl of etiolated seedlings</tissue>
    </source>
</reference>
<comment type="caution">
    <text evidence="1">The sequence shown here is derived from an EMBL/GenBank/DDBJ whole genome shotgun (WGS) entry which is preliminary data.</text>
</comment>
<dbReference type="Pfam" id="PF05542">
    <property type="entry name" value="DUF760"/>
    <property type="match status" value="1"/>
</dbReference>
<proteinExistence type="predicted"/>
<name>A0A445L9D8_GLYSO</name>
<dbReference type="AlphaFoldDB" id="A0A445L9D8"/>
<dbReference type="InterPro" id="IPR008479">
    <property type="entry name" value="DUF760"/>
</dbReference>
<dbReference type="EMBL" id="QZWG01000003">
    <property type="protein sequence ID" value="RZC19757.1"/>
    <property type="molecule type" value="Genomic_DNA"/>
</dbReference>
<organism evidence="1 2">
    <name type="scientific">Glycine soja</name>
    <name type="common">Wild soybean</name>
    <dbReference type="NCBI Taxonomy" id="3848"/>
    <lineage>
        <taxon>Eukaryota</taxon>
        <taxon>Viridiplantae</taxon>
        <taxon>Streptophyta</taxon>
        <taxon>Embryophyta</taxon>
        <taxon>Tracheophyta</taxon>
        <taxon>Spermatophyta</taxon>
        <taxon>Magnoliopsida</taxon>
        <taxon>eudicotyledons</taxon>
        <taxon>Gunneridae</taxon>
        <taxon>Pentapetalae</taxon>
        <taxon>rosids</taxon>
        <taxon>fabids</taxon>
        <taxon>Fabales</taxon>
        <taxon>Fabaceae</taxon>
        <taxon>Papilionoideae</taxon>
        <taxon>50 kb inversion clade</taxon>
        <taxon>NPAAA clade</taxon>
        <taxon>indigoferoid/millettioid clade</taxon>
        <taxon>Phaseoleae</taxon>
        <taxon>Glycine</taxon>
        <taxon>Glycine subgen. Soja</taxon>
    </lineage>
</organism>